<dbReference type="Pfam" id="PF02230">
    <property type="entry name" value="Abhydrolase_2"/>
    <property type="match status" value="1"/>
</dbReference>
<dbReference type="GO" id="GO:0016787">
    <property type="term" value="F:hydrolase activity"/>
    <property type="evidence" value="ECO:0007669"/>
    <property type="project" value="UniProtKB-KW"/>
</dbReference>
<protein>
    <submittedName>
        <fullName evidence="4">Phospholipase</fullName>
    </submittedName>
</protein>
<comment type="similarity">
    <text evidence="1">Belongs to the AB hydrolase superfamily. AB hydrolase 2 family.</text>
</comment>
<evidence type="ECO:0000256" key="1">
    <source>
        <dbReference type="ARBA" id="ARBA00006499"/>
    </source>
</evidence>
<organism evidence="4 5">
    <name type="scientific">Arthrobacter agilis</name>
    <dbReference type="NCBI Taxonomy" id="37921"/>
    <lineage>
        <taxon>Bacteria</taxon>
        <taxon>Bacillati</taxon>
        <taxon>Actinomycetota</taxon>
        <taxon>Actinomycetes</taxon>
        <taxon>Micrococcales</taxon>
        <taxon>Micrococcaceae</taxon>
        <taxon>Arthrobacter</taxon>
    </lineage>
</organism>
<evidence type="ECO:0000256" key="2">
    <source>
        <dbReference type="ARBA" id="ARBA00022801"/>
    </source>
</evidence>
<evidence type="ECO:0000259" key="3">
    <source>
        <dbReference type="Pfam" id="PF02230"/>
    </source>
</evidence>
<accession>A0A2L0UCE8</accession>
<proteinExistence type="inferred from homology"/>
<gene>
    <name evidence="4" type="ORF">CVO76_03850</name>
</gene>
<dbReference type="InterPro" id="IPR003140">
    <property type="entry name" value="PLipase/COase/thioEstase"/>
</dbReference>
<dbReference type="RefSeq" id="WP_133082147.1">
    <property type="nucleotide sequence ID" value="NZ_CP024915.1"/>
</dbReference>
<name>A0A2L0UCE8_9MICC</name>
<dbReference type="Gene3D" id="3.40.50.1820">
    <property type="entry name" value="alpha/beta hydrolase"/>
    <property type="match status" value="1"/>
</dbReference>
<dbReference type="SUPFAM" id="SSF53474">
    <property type="entry name" value="alpha/beta-Hydrolases"/>
    <property type="match status" value="1"/>
</dbReference>
<dbReference type="PANTHER" id="PTHR10655:SF17">
    <property type="entry name" value="LYSOPHOSPHOLIPASE-LIKE PROTEIN 1"/>
    <property type="match status" value="1"/>
</dbReference>
<sequence>MTEPAPGTTAPSTSSWDPVVLWSKPESEREGTPLLVLFHGYMANEEDLMGLTDHLPADFTVASVRAPQAEGPGFSWFPLSRGADYSVDRVVESVTAVARWLDTVRASHSSVSLLGFSQGMAVATSLLRHRPGGFACVVGLSGFIVPSEGHAFFRDDDAAAAPVQFFWGRDQEDQVITPEMVDLTHAWLTTHTKLTKILYSNMLHSINLQELAHVREFLSMTVLGRR</sequence>
<evidence type="ECO:0000313" key="5">
    <source>
        <dbReference type="Proteomes" id="UP000239187"/>
    </source>
</evidence>
<dbReference type="Proteomes" id="UP000239187">
    <property type="component" value="Chromosome"/>
</dbReference>
<dbReference type="EMBL" id="CP024915">
    <property type="protein sequence ID" value="AUZ86872.1"/>
    <property type="molecule type" value="Genomic_DNA"/>
</dbReference>
<keyword evidence="2" id="KW-0378">Hydrolase</keyword>
<reference evidence="4 5" key="1">
    <citation type="submission" date="2017-11" db="EMBL/GenBank/DDBJ databases">
        <title>Draft genome of Arthrobacter agilis strain UMCV2, a plant growth-promoting rhizobacterium and biocontrol capacity of phytopathogenic fungi.</title>
        <authorList>
            <person name="Martinez-Camara R."/>
            <person name="Santoyo G."/>
            <person name="Moreno-Hagelsieb G."/>
            <person name="Valencia-Cantero E."/>
        </authorList>
    </citation>
    <scope>NUCLEOTIDE SEQUENCE [LARGE SCALE GENOMIC DNA]</scope>
    <source>
        <strain evidence="4 5">UMCV2</strain>
    </source>
</reference>
<dbReference type="InterPro" id="IPR050565">
    <property type="entry name" value="LYPA1-2/EST-like"/>
</dbReference>
<dbReference type="PANTHER" id="PTHR10655">
    <property type="entry name" value="LYSOPHOSPHOLIPASE-RELATED"/>
    <property type="match status" value="1"/>
</dbReference>
<evidence type="ECO:0000313" key="4">
    <source>
        <dbReference type="EMBL" id="AUZ86872.1"/>
    </source>
</evidence>
<dbReference type="InterPro" id="IPR029058">
    <property type="entry name" value="AB_hydrolase_fold"/>
</dbReference>
<dbReference type="AlphaFoldDB" id="A0A2L0UCE8"/>
<feature type="domain" description="Phospholipase/carboxylesterase/thioesterase" evidence="3">
    <location>
        <begin position="28"/>
        <end position="221"/>
    </location>
</feature>